<dbReference type="CDD" id="cd11062">
    <property type="entry name" value="CYP58-like"/>
    <property type="match status" value="1"/>
</dbReference>
<dbReference type="Pfam" id="PF21189">
    <property type="entry name" value="PHA02142"/>
    <property type="match status" value="1"/>
</dbReference>
<feature type="domain" description="RNA ligase" evidence="5">
    <location>
        <begin position="732"/>
        <end position="928"/>
    </location>
</feature>
<name>A0ABR2UKN0_9PEZI</name>
<dbReference type="Pfam" id="PF09414">
    <property type="entry name" value="RNA_ligase"/>
    <property type="match status" value="1"/>
</dbReference>
<dbReference type="Proteomes" id="UP001408356">
    <property type="component" value="Unassembled WGS sequence"/>
</dbReference>
<organism evidence="6 7">
    <name type="scientific">Seiridium unicorne</name>
    <dbReference type="NCBI Taxonomy" id="138068"/>
    <lineage>
        <taxon>Eukaryota</taxon>
        <taxon>Fungi</taxon>
        <taxon>Dikarya</taxon>
        <taxon>Ascomycota</taxon>
        <taxon>Pezizomycotina</taxon>
        <taxon>Sordariomycetes</taxon>
        <taxon>Xylariomycetidae</taxon>
        <taxon>Amphisphaeriales</taxon>
        <taxon>Sporocadaceae</taxon>
        <taxon>Seiridium</taxon>
    </lineage>
</organism>
<reference evidence="6 7" key="1">
    <citation type="journal article" date="2024" name="J. Plant Pathol.">
        <title>Sequence and assembly of the genome of Seiridium unicorne, isolate CBS 538.82, causal agent of cypress canker disease.</title>
        <authorList>
            <person name="Scali E."/>
            <person name="Rocca G.D."/>
            <person name="Danti R."/>
            <person name="Garbelotto M."/>
            <person name="Barberini S."/>
            <person name="Baroncelli R."/>
            <person name="Emiliani G."/>
        </authorList>
    </citation>
    <scope>NUCLEOTIDE SEQUENCE [LARGE SCALE GENOMIC DNA]</scope>
    <source>
        <strain evidence="6 7">BM-138-508</strain>
    </source>
</reference>
<evidence type="ECO:0000256" key="1">
    <source>
        <dbReference type="ARBA" id="ARBA00001971"/>
    </source>
</evidence>
<dbReference type="InterPro" id="IPR036396">
    <property type="entry name" value="Cyt_P450_sf"/>
</dbReference>
<dbReference type="PROSITE" id="PS00086">
    <property type="entry name" value="CYTOCHROME_P450"/>
    <property type="match status" value="1"/>
</dbReference>
<dbReference type="InterPro" id="IPR021122">
    <property type="entry name" value="RNA_ligase_dom_REL/Rnl2"/>
</dbReference>
<dbReference type="SUPFAM" id="SSF56091">
    <property type="entry name" value="DNA ligase/mRNA capping enzyme, catalytic domain"/>
    <property type="match status" value="1"/>
</dbReference>
<evidence type="ECO:0000259" key="5">
    <source>
        <dbReference type="Pfam" id="PF09414"/>
    </source>
</evidence>
<evidence type="ECO:0000313" key="7">
    <source>
        <dbReference type="Proteomes" id="UP001408356"/>
    </source>
</evidence>
<protein>
    <submittedName>
        <fullName evidence="6">RNA ligase-domain-containing protein</fullName>
    </submittedName>
</protein>
<dbReference type="PANTHER" id="PTHR24305:SF152">
    <property type="entry name" value="P450, PUTATIVE (EUROFUNG)-RELATED"/>
    <property type="match status" value="1"/>
</dbReference>
<gene>
    <name evidence="6" type="ORF">SUNI508_02028</name>
</gene>
<sequence>MSLITLLLQASLGWVVTTIIYRRYFHPLARVPGPFLPATTRLYIWYHNGVREGQFYKKLEQLHRRYGSVVRIAPNEVHLSNPEHYDKIYSEGDKFIKDPKFYGGMGSNSMFFTSSKELHRQRRTPLTPFFSRKAVMERELVVQAKIDKLFARMQEALDEDKSFDLHAGFRGLSVDVMTQYAFDDCWNQLDREDLGAWWSETVRGATQTFHHAQQWPLLMTLLRWLPKWLARRMSPPVGHLLDTRKRVQSRVEKIQEQTNAGIQPKSRTIFHELLESSDTDQKSPPNVRQLTDEAVNLLIASSDTVGLALEMAVYYVLENPRVYHNLVAELTKVFPDHTTTPDFTLLESLPYLKGVVNEGLRLSYGVISRLPRIIPSEGAIFDDFALPKGTCVSMSSWLMHRDPNVFLHADEFHPSRWTQGEPDDLRLRERCLVSFSKGSRGCLGINLAYCELYCTLGRLFRQFDDLEVHGVTEKDMQLVDIHSAWHPISAKALNVVKRASHPQKSVLNFIIVSERIPNSHSESLHSDDWSFLNATMDSSIKGSLVSSQNPPKRKLVTLRRISQLKPIKRSRWEVATVGGWNVVVAKGQHNIGEIVVYFEIDSFLPASNDRFWEYAISNASQEYEDQRGYVVRTIMRCDHISQGLIFPLNTFPEINVDKREELERNSNASPALVERAMMDLDYAELLGVIKFEQHFEDDDDSRVHGPSPIFFPQPGCDRAQNVVNLFQHYADKEFLVMEKLDGIPVTLYNVDTKSQWYNALPQDREGKLSPRPRYGLCGRFFDYVEEKDSLLWKTVRRQGIIEKLPRIAAQCASMGRKRGQGNFAVQGEFCGEHILGNSMGFGSGQHHFYAFAIFDIDNQVWLPPQRTVEICKKLAIDHAPVIARSKLGDFAKDVKELLHKAEGKGTRGNNREGLVFKALDNSFAFKVIANNWLLEYGHHKITPDQW</sequence>
<dbReference type="InterPro" id="IPR017972">
    <property type="entry name" value="Cyt_P450_CS"/>
</dbReference>
<evidence type="ECO:0000256" key="3">
    <source>
        <dbReference type="ARBA" id="ARBA00022723"/>
    </source>
</evidence>
<comment type="caution">
    <text evidence="6">The sequence shown here is derived from an EMBL/GenBank/DDBJ whole genome shotgun (WGS) entry which is preliminary data.</text>
</comment>
<dbReference type="Pfam" id="PF00067">
    <property type="entry name" value="p450"/>
    <property type="match status" value="1"/>
</dbReference>
<dbReference type="Gene3D" id="3.30.470.30">
    <property type="entry name" value="DNA ligase/mRNA capping enzyme"/>
    <property type="match status" value="1"/>
</dbReference>
<keyword evidence="3" id="KW-0479">Metal-binding</keyword>
<evidence type="ECO:0000256" key="4">
    <source>
        <dbReference type="ARBA" id="ARBA00023004"/>
    </source>
</evidence>
<keyword evidence="2" id="KW-0349">Heme</keyword>
<dbReference type="InterPro" id="IPR001128">
    <property type="entry name" value="Cyt_P450"/>
</dbReference>
<dbReference type="Gene3D" id="1.10.630.10">
    <property type="entry name" value="Cytochrome P450"/>
    <property type="match status" value="1"/>
</dbReference>
<dbReference type="GO" id="GO:0016874">
    <property type="term" value="F:ligase activity"/>
    <property type="evidence" value="ECO:0007669"/>
    <property type="project" value="UniProtKB-KW"/>
</dbReference>
<dbReference type="PANTHER" id="PTHR24305">
    <property type="entry name" value="CYTOCHROME P450"/>
    <property type="match status" value="1"/>
</dbReference>
<evidence type="ECO:0000256" key="2">
    <source>
        <dbReference type="ARBA" id="ARBA00022617"/>
    </source>
</evidence>
<dbReference type="PRINTS" id="PR00463">
    <property type="entry name" value="EP450I"/>
</dbReference>
<dbReference type="InterPro" id="IPR050121">
    <property type="entry name" value="Cytochrome_P450_monoxygenase"/>
</dbReference>
<comment type="cofactor">
    <cofactor evidence="1">
        <name>heme</name>
        <dbReference type="ChEBI" id="CHEBI:30413"/>
    </cofactor>
</comment>
<dbReference type="EMBL" id="JARVKF010000418">
    <property type="protein sequence ID" value="KAK9415180.1"/>
    <property type="molecule type" value="Genomic_DNA"/>
</dbReference>
<accession>A0ABR2UKN0</accession>
<proteinExistence type="predicted"/>
<evidence type="ECO:0000313" key="6">
    <source>
        <dbReference type="EMBL" id="KAK9415180.1"/>
    </source>
</evidence>
<keyword evidence="7" id="KW-1185">Reference proteome</keyword>
<dbReference type="InterPro" id="IPR002401">
    <property type="entry name" value="Cyt_P450_E_grp-I"/>
</dbReference>
<dbReference type="SUPFAM" id="SSF48264">
    <property type="entry name" value="Cytochrome P450"/>
    <property type="match status" value="1"/>
</dbReference>
<keyword evidence="4" id="KW-0408">Iron</keyword>
<keyword evidence="6" id="KW-0436">Ligase</keyword>